<dbReference type="InterPro" id="IPR050890">
    <property type="entry name" value="PTS_EIIA_component"/>
</dbReference>
<organism evidence="9 10">
    <name type="scientific">Lactobacillus porci</name>
    <dbReference type="NCBI Taxonomy" id="2012477"/>
    <lineage>
        <taxon>Bacteria</taxon>
        <taxon>Bacillati</taxon>
        <taxon>Bacillota</taxon>
        <taxon>Bacilli</taxon>
        <taxon>Lactobacillales</taxon>
        <taxon>Lactobacillaceae</taxon>
        <taxon>Lactobacillus</taxon>
    </lineage>
</organism>
<evidence type="ECO:0000313" key="10">
    <source>
        <dbReference type="Proteomes" id="UP000438120"/>
    </source>
</evidence>
<protein>
    <submittedName>
        <fullName evidence="9">PTS glucose transporter subunit IIA</fullName>
    </submittedName>
</protein>
<keyword evidence="3" id="KW-0813">Transport</keyword>
<dbReference type="EMBL" id="VUMX01000026">
    <property type="protein sequence ID" value="MST87650.1"/>
    <property type="molecule type" value="Genomic_DNA"/>
</dbReference>
<dbReference type="SUPFAM" id="SSF51261">
    <property type="entry name" value="Duplicated hybrid motif"/>
    <property type="match status" value="1"/>
</dbReference>
<dbReference type="NCBIfam" id="TIGR00830">
    <property type="entry name" value="PTBA"/>
    <property type="match status" value="1"/>
</dbReference>
<keyword evidence="7" id="KW-0418">Kinase</keyword>
<evidence type="ECO:0000256" key="2">
    <source>
        <dbReference type="ARBA" id="ARBA00004651"/>
    </source>
</evidence>
<comment type="subcellular location">
    <subcellularLocation>
        <location evidence="2">Cell membrane</location>
        <topology evidence="2">Multi-pass membrane protein</topology>
    </subcellularLocation>
    <subcellularLocation>
        <location evidence="1">Cytoplasm</location>
    </subcellularLocation>
</comment>
<dbReference type="AlphaFoldDB" id="A0A6A8MFQ6"/>
<dbReference type="PANTHER" id="PTHR45008">
    <property type="entry name" value="PTS SYSTEM GLUCOSE-SPECIFIC EIIA COMPONENT"/>
    <property type="match status" value="1"/>
</dbReference>
<evidence type="ECO:0000256" key="6">
    <source>
        <dbReference type="ARBA" id="ARBA00022683"/>
    </source>
</evidence>
<evidence type="ECO:0000256" key="7">
    <source>
        <dbReference type="ARBA" id="ARBA00022777"/>
    </source>
</evidence>
<dbReference type="InterPro" id="IPR001127">
    <property type="entry name" value="PTS_EIIA_1_perm"/>
</dbReference>
<keyword evidence="5" id="KW-0808">Transferase</keyword>
<dbReference type="PROSITE" id="PS51093">
    <property type="entry name" value="PTS_EIIA_TYPE_1"/>
    <property type="match status" value="1"/>
</dbReference>
<dbReference type="GO" id="GO:0005886">
    <property type="term" value="C:plasma membrane"/>
    <property type="evidence" value="ECO:0007669"/>
    <property type="project" value="UniProtKB-SubCell"/>
</dbReference>
<evidence type="ECO:0000259" key="8">
    <source>
        <dbReference type="PROSITE" id="PS51093"/>
    </source>
</evidence>
<keyword evidence="6" id="KW-0598">Phosphotransferase system</keyword>
<sequence>MFNFFKKGHKSSDSAASVIKAPVDGDLIPITEVSDDVFSQKMLGDGFAVKPSSKEIFAPVDGKISTLFPTKHAIGITTKEGLEILLHLGIDTVELKGEPFEVHVAQDDEVKAGQKLIDMDIDAVTKSGRDNTVIVVYTNMDKLKEVKDVNPRKVAHGDDAQEIVYNDED</sequence>
<dbReference type="Pfam" id="PF00358">
    <property type="entry name" value="PTS_EIIA_1"/>
    <property type="match status" value="1"/>
</dbReference>
<evidence type="ECO:0000256" key="1">
    <source>
        <dbReference type="ARBA" id="ARBA00004496"/>
    </source>
</evidence>
<dbReference type="PANTHER" id="PTHR45008:SF1">
    <property type="entry name" value="PTS SYSTEM GLUCOSE-SPECIFIC EIIA COMPONENT"/>
    <property type="match status" value="1"/>
</dbReference>
<keyword evidence="10" id="KW-1185">Reference proteome</keyword>
<dbReference type="RefSeq" id="WP_154549255.1">
    <property type="nucleotide sequence ID" value="NZ_VUMX01000026.1"/>
</dbReference>
<feature type="domain" description="PTS EIIA type-1" evidence="8">
    <location>
        <begin position="35"/>
        <end position="139"/>
    </location>
</feature>
<reference evidence="9 10" key="1">
    <citation type="submission" date="2019-08" db="EMBL/GenBank/DDBJ databases">
        <title>In-depth cultivation of the pig gut microbiome towards novel bacterial diversity and tailored functional studies.</title>
        <authorList>
            <person name="Wylensek D."/>
            <person name="Hitch T.C.A."/>
            <person name="Clavel T."/>
        </authorList>
    </citation>
    <scope>NUCLEOTIDE SEQUENCE [LARGE SCALE GENOMIC DNA]</scope>
    <source>
        <strain evidence="9 10">Bifido-178-WT-2B</strain>
    </source>
</reference>
<evidence type="ECO:0000256" key="4">
    <source>
        <dbReference type="ARBA" id="ARBA00022597"/>
    </source>
</evidence>
<keyword evidence="4 9" id="KW-0762">Sugar transport</keyword>
<dbReference type="Proteomes" id="UP000438120">
    <property type="component" value="Unassembled WGS sequence"/>
</dbReference>
<proteinExistence type="predicted"/>
<evidence type="ECO:0000313" key="9">
    <source>
        <dbReference type="EMBL" id="MST87650.1"/>
    </source>
</evidence>
<dbReference type="GO" id="GO:0005737">
    <property type="term" value="C:cytoplasm"/>
    <property type="evidence" value="ECO:0007669"/>
    <property type="project" value="UniProtKB-SubCell"/>
</dbReference>
<dbReference type="OrthoDB" id="9769191at2"/>
<evidence type="ECO:0000256" key="5">
    <source>
        <dbReference type="ARBA" id="ARBA00022679"/>
    </source>
</evidence>
<dbReference type="GO" id="GO:0016301">
    <property type="term" value="F:kinase activity"/>
    <property type="evidence" value="ECO:0007669"/>
    <property type="project" value="UniProtKB-KW"/>
</dbReference>
<dbReference type="FunFam" id="2.70.70.10:FF:000001">
    <property type="entry name" value="PTS system glucose-specific IIA component"/>
    <property type="match status" value="1"/>
</dbReference>
<dbReference type="PROSITE" id="PS00371">
    <property type="entry name" value="PTS_EIIA_TYPE_1_HIS"/>
    <property type="match status" value="1"/>
</dbReference>
<accession>A0A6A8MFQ6</accession>
<name>A0A6A8MFQ6_9LACO</name>
<gene>
    <name evidence="9" type="ORF">FYJ62_08470</name>
</gene>
<dbReference type="Gene3D" id="2.70.70.10">
    <property type="entry name" value="Glucose Permease (Domain IIA)"/>
    <property type="match status" value="1"/>
</dbReference>
<dbReference type="GO" id="GO:0009401">
    <property type="term" value="P:phosphoenolpyruvate-dependent sugar phosphotransferase system"/>
    <property type="evidence" value="ECO:0007669"/>
    <property type="project" value="UniProtKB-KW"/>
</dbReference>
<comment type="caution">
    <text evidence="9">The sequence shown here is derived from an EMBL/GenBank/DDBJ whole genome shotgun (WGS) entry which is preliminary data.</text>
</comment>
<dbReference type="InterPro" id="IPR011055">
    <property type="entry name" value="Dup_hybrid_motif"/>
</dbReference>
<evidence type="ECO:0000256" key="3">
    <source>
        <dbReference type="ARBA" id="ARBA00022448"/>
    </source>
</evidence>